<feature type="compositionally biased region" description="Polar residues" evidence="1">
    <location>
        <begin position="31"/>
        <end position="49"/>
    </location>
</feature>
<reference evidence="2 3" key="1">
    <citation type="submission" date="2021-06" db="EMBL/GenBank/DDBJ databases">
        <title>Caerostris extrusa draft genome.</title>
        <authorList>
            <person name="Kono N."/>
            <person name="Arakawa K."/>
        </authorList>
    </citation>
    <scope>NUCLEOTIDE SEQUENCE [LARGE SCALE GENOMIC DNA]</scope>
</reference>
<name>A0AAV4TWG2_CAEEX</name>
<evidence type="ECO:0000256" key="1">
    <source>
        <dbReference type="SAM" id="MobiDB-lite"/>
    </source>
</evidence>
<dbReference type="AlphaFoldDB" id="A0AAV4TWG2"/>
<gene>
    <name evidence="2" type="ORF">CEXT_508361</name>
</gene>
<sequence length="83" mass="9933">MMKSINTENMLLDMRYGFDTELQMNILPHNTTSISNKHSQRKFITSSAPPQHEKKGFWFTDHPRYRHEDFRFCSSSQIWITLP</sequence>
<organism evidence="2 3">
    <name type="scientific">Caerostris extrusa</name>
    <name type="common">Bark spider</name>
    <name type="synonym">Caerostris bankana</name>
    <dbReference type="NCBI Taxonomy" id="172846"/>
    <lineage>
        <taxon>Eukaryota</taxon>
        <taxon>Metazoa</taxon>
        <taxon>Ecdysozoa</taxon>
        <taxon>Arthropoda</taxon>
        <taxon>Chelicerata</taxon>
        <taxon>Arachnida</taxon>
        <taxon>Araneae</taxon>
        <taxon>Araneomorphae</taxon>
        <taxon>Entelegynae</taxon>
        <taxon>Araneoidea</taxon>
        <taxon>Araneidae</taxon>
        <taxon>Caerostris</taxon>
    </lineage>
</organism>
<dbReference type="EMBL" id="BPLR01011856">
    <property type="protein sequence ID" value="GIY49612.1"/>
    <property type="molecule type" value="Genomic_DNA"/>
</dbReference>
<evidence type="ECO:0000313" key="3">
    <source>
        <dbReference type="Proteomes" id="UP001054945"/>
    </source>
</evidence>
<proteinExistence type="predicted"/>
<feature type="region of interest" description="Disordered" evidence="1">
    <location>
        <begin position="31"/>
        <end position="55"/>
    </location>
</feature>
<dbReference type="Proteomes" id="UP001054945">
    <property type="component" value="Unassembled WGS sequence"/>
</dbReference>
<evidence type="ECO:0000313" key="2">
    <source>
        <dbReference type="EMBL" id="GIY49612.1"/>
    </source>
</evidence>
<comment type="caution">
    <text evidence="2">The sequence shown here is derived from an EMBL/GenBank/DDBJ whole genome shotgun (WGS) entry which is preliminary data.</text>
</comment>
<protein>
    <submittedName>
        <fullName evidence="2">Uncharacterized protein</fullName>
    </submittedName>
</protein>
<accession>A0AAV4TWG2</accession>
<keyword evidence="3" id="KW-1185">Reference proteome</keyword>